<dbReference type="Proteomes" id="UP001239111">
    <property type="component" value="Chromosome 4"/>
</dbReference>
<evidence type="ECO:0000313" key="1">
    <source>
        <dbReference type="EMBL" id="KAJ8668367.1"/>
    </source>
</evidence>
<comment type="caution">
    <text evidence="1">The sequence shown here is derived from an EMBL/GenBank/DDBJ whole genome shotgun (WGS) entry which is preliminary data.</text>
</comment>
<dbReference type="EMBL" id="CM056744">
    <property type="protein sequence ID" value="KAJ8668367.1"/>
    <property type="molecule type" value="Genomic_DNA"/>
</dbReference>
<proteinExistence type="predicted"/>
<gene>
    <name evidence="1" type="ORF">QAD02_010030</name>
</gene>
<feature type="non-terminal residue" evidence="1">
    <location>
        <position position="377"/>
    </location>
</feature>
<keyword evidence="2" id="KW-1185">Reference proteome</keyword>
<accession>A0ACC2NDG7</accession>
<name>A0ACC2NDG7_9HYME</name>
<organism evidence="1 2">
    <name type="scientific">Eretmocerus hayati</name>
    <dbReference type="NCBI Taxonomy" id="131215"/>
    <lineage>
        <taxon>Eukaryota</taxon>
        <taxon>Metazoa</taxon>
        <taxon>Ecdysozoa</taxon>
        <taxon>Arthropoda</taxon>
        <taxon>Hexapoda</taxon>
        <taxon>Insecta</taxon>
        <taxon>Pterygota</taxon>
        <taxon>Neoptera</taxon>
        <taxon>Endopterygota</taxon>
        <taxon>Hymenoptera</taxon>
        <taxon>Apocrita</taxon>
        <taxon>Proctotrupomorpha</taxon>
        <taxon>Chalcidoidea</taxon>
        <taxon>Aphelinidae</taxon>
        <taxon>Aphelininae</taxon>
        <taxon>Eretmocerus</taxon>
    </lineage>
</organism>
<reference evidence="1" key="1">
    <citation type="submission" date="2023-04" db="EMBL/GenBank/DDBJ databases">
        <title>A chromosome-level genome assembly of the parasitoid wasp Eretmocerus hayati.</title>
        <authorList>
            <person name="Zhong Y."/>
            <person name="Liu S."/>
            <person name="Liu Y."/>
        </authorList>
    </citation>
    <scope>NUCLEOTIDE SEQUENCE</scope>
    <source>
        <strain evidence="1">ZJU_SS_LIU_2023</strain>
    </source>
</reference>
<protein>
    <submittedName>
        <fullName evidence="1">Uncharacterized protein</fullName>
    </submittedName>
</protein>
<sequence length="377" mass="42576">TAVPYRNNEGHPRDHHNHKVKSAPLYRSAKAREFDLSAFLRGTIPPLTPIWLAKLDLQTDSGCSYEKLELPVGPLLKGGFFVDEKKDTVVLGQFERRQSSFKGINGFGSEKRILNMTEQGFESDEYIRRLVDNIRLQVREMIGSRETYDKKMHVNDESVSKSQDTRIDTLYPELLLIIDYHLFRDFNHNIEEIVRYISTFWSIVDQIFAEIDSPQVQITITGLIIETEDNALDFLRLSQIGHDKAVITSMLSGIGQHFSSKLSTVKTFGHFDAAVLMTGLKLVGKKAVKYLGLAYVGGMCSKNCNAAVIFDNGNFHGIDTAAHELGHLMSMKHDLNNTCKDDFRLDFANKSSIMSSGLTKVKILWSKCSVKALQEYS</sequence>
<evidence type="ECO:0000313" key="2">
    <source>
        <dbReference type="Proteomes" id="UP001239111"/>
    </source>
</evidence>
<feature type="non-terminal residue" evidence="1">
    <location>
        <position position="1"/>
    </location>
</feature>